<dbReference type="Gene3D" id="1.10.10.60">
    <property type="entry name" value="Homeodomain-like"/>
    <property type="match status" value="2"/>
</dbReference>
<evidence type="ECO:0000256" key="8">
    <source>
        <dbReference type="ARBA" id="ARBA00023163"/>
    </source>
</evidence>
<dbReference type="PRINTS" id="PR00032">
    <property type="entry name" value="HTHARAC"/>
</dbReference>
<dbReference type="PANTHER" id="PTHR42713">
    <property type="entry name" value="HISTIDINE KINASE-RELATED"/>
    <property type="match status" value="1"/>
</dbReference>
<evidence type="ECO:0000259" key="12">
    <source>
        <dbReference type="PROSITE" id="PS50110"/>
    </source>
</evidence>
<evidence type="ECO:0000313" key="14">
    <source>
        <dbReference type="Proteomes" id="UP000886886"/>
    </source>
</evidence>
<dbReference type="Pfam" id="PF00072">
    <property type="entry name" value="Response_reg"/>
    <property type="match status" value="1"/>
</dbReference>
<gene>
    <name evidence="13" type="ORF">IAB26_03115</name>
</gene>
<reference evidence="13" key="2">
    <citation type="journal article" date="2021" name="PeerJ">
        <title>Extensive microbial diversity within the chicken gut microbiome revealed by metagenomics and culture.</title>
        <authorList>
            <person name="Gilroy R."/>
            <person name="Ravi A."/>
            <person name="Getino M."/>
            <person name="Pursley I."/>
            <person name="Horton D.L."/>
            <person name="Alikhan N.F."/>
            <person name="Baker D."/>
            <person name="Gharbi K."/>
            <person name="Hall N."/>
            <person name="Watson M."/>
            <person name="Adriaenssens E.M."/>
            <person name="Foster-Nyarko E."/>
            <person name="Jarju S."/>
            <person name="Secka A."/>
            <person name="Antonio M."/>
            <person name="Oren A."/>
            <person name="Chaudhuri R.R."/>
            <person name="La Ragione R."/>
            <person name="Hildebrand F."/>
            <person name="Pallen M.J."/>
        </authorList>
    </citation>
    <scope>NUCLEOTIDE SEQUENCE</scope>
    <source>
        <strain evidence="13">ChiSjej3B21-11622</strain>
    </source>
</reference>
<dbReference type="Pfam" id="PF17853">
    <property type="entry name" value="GGDEF_2"/>
    <property type="match status" value="1"/>
</dbReference>
<protein>
    <recommendedName>
        <fullName evidence="2">Stage 0 sporulation protein A homolog</fullName>
    </recommendedName>
</protein>
<comment type="caution">
    <text evidence="13">The sequence shown here is derived from an EMBL/GenBank/DDBJ whole genome shotgun (WGS) entry which is preliminary data.</text>
</comment>
<dbReference type="SMART" id="SM00342">
    <property type="entry name" value="HTH_ARAC"/>
    <property type="match status" value="1"/>
</dbReference>
<evidence type="ECO:0000256" key="3">
    <source>
        <dbReference type="ARBA" id="ARBA00022490"/>
    </source>
</evidence>
<dbReference type="InterPro" id="IPR020449">
    <property type="entry name" value="Tscrpt_reg_AraC-type_HTH"/>
</dbReference>
<dbReference type="SUPFAM" id="SSF46689">
    <property type="entry name" value="Homeodomain-like"/>
    <property type="match status" value="1"/>
</dbReference>
<evidence type="ECO:0000256" key="10">
    <source>
        <dbReference type="PROSITE-ProRule" id="PRU00169"/>
    </source>
</evidence>
<dbReference type="GO" id="GO:0000160">
    <property type="term" value="P:phosphorelay signal transduction system"/>
    <property type="evidence" value="ECO:0007669"/>
    <property type="project" value="UniProtKB-KW"/>
</dbReference>
<dbReference type="InterPro" id="IPR009057">
    <property type="entry name" value="Homeodomain-like_sf"/>
</dbReference>
<sequence>MYKVLLVDDEALIREAISENTKWEELGYELIGTCKNGREAIAKMEQDPADLLLTDICMPYVDGIELTKYTYEHFRETKVVIISGYDDFEYAQTAVKYQVMDYILKPITATELAETLTTIKEKLDKERFQKSDIQKIKGAYIRNLPILKGRFLNSLLAGNLSAEEVRERLKDYKLNLKGSRFVTALVAGDDLEPFLQQSEEFKTDLAYFVIYNIADEIMNFYQCGITFQDGDEKTVLLFAGDENLEDTVLAVSEEIQECLKKFLKIESTISVGRVVENILEVSSSFHDSKKAMEFKFLLGGNQIIYAKDLVEKKENLIENMGRLVDNVVEAIRSGRENEVRQQVSLFIQALKNAYLTRSRSVFYIQNLILSIVNELDVGNLAEGEVIKKEKDFLNEVYTSEHLSEIEEKLKEFCLEMADSFRDEKSNYCKRQALRALEYIEKNYGDSEVSLNSVCSYLAMSTSYFSSIFKNYTGETFIEALTKKRMEKAKALLLSSSKKTYEIAEEVGYADPHYFSSTFKKFTGMTPTEYSRKERMS</sequence>
<comment type="function">
    <text evidence="9">May play the central regulatory role in sporulation. It may be an element of the effector pathway responsible for the activation of sporulation genes in response to nutritional stress. Spo0A may act in concert with spo0H (a sigma factor) to control the expression of some genes that are critical to the sporulation process.</text>
</comment>
<dbReference type="PROSITE" id="PS50110">
    <property type="entry name" value="RESPONSE_REGULATORY"/>
    <property type="match status" value="1"/>
</dbReference>
<evidence type="ECO:0000256" key="1">
    <source>
        <dbReference type="ARBA" id="ARBA00004496"/>
    </source>
</evidence>
<dbReference type="AlphaFoldDB" id="A0A9D0ZTE6"/>
<dbReference type="InterPro" id="IPR041522">
    <property type="entry name" value="CdaR_GGDEF"/>
</dbReference>
<feature type="domain" description="HTH araC/xylS-type" evidence="11">
    <location>
        <begin position="433"/>
        <end position="532"/>
    </location>
</feature>
<comment type="subcellular location">
    <subcellularLocation>
        <location evidence="1">Cytoplasm</location>
    </subcellularLocation>
</comment>
<dbReference type="GO" id="GO:0003700">
    <property type="term" value="F:DNA-binding transcription factor activity"/>
    <property type="evidence" value="ECO:0007669"/>
    <property type="project" value="InterPro"/>
</dbReference>
<dbReference type="Pfam" id="PF12833">
    <property type="entry name" value="HTH_18"/>
    <property type="match status" value="1"/>
</dbReference>
<evidence type="ECO:0000313" key="13">
    <source>
        <dbReference type="EMBL" id="HIQ95531.1"/>
    </source>
</evidence>
<keyword evidence="8" id="KW-0804">Transcription</keyword>
<evidence type="ECO:0000256" key="6">
    <source>
        <dbReference type="ARBA" id="ARBA00023015"/>
    </source>
</evidence>
<dbReference type="InterPro" id="IPR018060">
    <property type="entry name" value="HTH_AraC"/>
</dbReference>
<evidence type="ECO:0000256" key="2">
    <source>
        <dbReference type="ARBA" id="ARBA00018672"/>
    </source>
</evidence>
<dbReference type="EMBL" id="DVFT01000042">
    <property type="protein sequence ID" value="HIQ95531.1"/>
    <property type="molecule type" value="Genomic_DNA"/>
</dbReference>
<dbReference type="InterPro" id="IPR011006">
    <property type="entry name" value="CheY-like_superfamily"/>
</dbReference>
<keyword evidence="4 10" id="KW-0597">Phosphoprotein</keyword>
<dbReference type="GO" id="GO:0043565">
    <property type="term" value="F:sequence-specific DNA binding"/>
    <property type="evidence" value="ECO:0007669"/>
    <property type="project" value="InterPro"/>
</dbReference>
<organism evidence="13 14">
    <name type="scientific">Candidatus Limivivens merdigallinarum</name>
    <dbReference type="NCBI Taxonomy" id="2840859"/>
    <lineage>
        <taxon>Bacteria</taxon>
        <taxon>Bacillati</taxon>
        <taxon>Bacillota</taxon>
        <taxon>Clostridia</taxon>
        <taxon>Lachnospirales</taxon>
        <taxon>Lachnospiraceae</taxon>
        <taxon>Lachnospiraceae incertae sedis</taxon>
        <taxon>Candidatus Limivivens</taxon>
    </lineage>
</organism>
<keyword evidence="5" id="KW-0902">Two-component regulatory system</keyword>
<keyword evidence="6" id="KW-0805">Transcription regulation</keyword>
<dbReference type="InterPro" id="IPR051552">
    <property type="entry name" value="HptR"/>
</dbReference>
<evidence type="ECO:0000256" key="7">
    <source>
        <dbReference type="ARBA" id="ARBA00023125"/>
    </source>
</evidence>
<dbReference type="InterPro" id="IPR001789">
    <property type="entry name" value="Sig_transdc_resp-reg_receiver"/>
</dbReference>
<keyword evidence="7" id="KW-0238">DNA-binding</keyword>
<evidence type="ECO:0000256" key="5">
    <source>
        <dbReference type="ARBA" id="ARBA00023012"/>
    </source>
</evidence>
<evidence type="ECO:0000256" key="4">
    <source>
        <dbReference type="ARBA" id="ARBA00022553"/>
    </source>
</evidence>
<evidence type="ECO:0000256" key="9">
    <source>
        <dbReference type="ARBA" id="ARBA00024867"/>
    </source>
</evidence>
<keyword evidence="3" id="KW-0963">Cytoplasm</keyword>
<name>A0A9D0ZTE6_9FIRM</name>
<feature type="modified residue" description="4-aspartylphosphate" evidence="10">
    <location>
        <position position="55"/>
    </location>
</feature>
<reference evidence="13" key="1">
    <citation type="submission" date="2020-10" db="EMBL/GenBank/DDBJ databases">
        <authorList>
            <person name="Gilroy R."/>
        </authorList>
    </citation>
    <scope>NUCLEOTIDE SEQUENCE</scope>
    <source>
        <strain evidence="13">ChiSjej3B21-11622</strain>
    </source>
</reference>
<dbReference type="Gene3D" id="3.40.50.2300">
    <property type="match status" value="1"/>
</dbReference>
<accession>A0A9D0ZTE6</accession>
<evidence type="ECO:0000259" key="11">
    <source>
        <dbReference type="PROSITE" id="PS01124"/>
    </source>
</evidence>
<proteinExistence type="predicted"/>
<dbReference type="Proteomes" id="UP000886886">
    <property type="component" value="Unassembled WGS sequence"/>
</dbReference>
<dbReference type="PROSITE" id="PS01124">
    <property type="entry name" value="HTH_ARAC_FAMILY_2"/>
    <property type="match status" value="1"/>
</dbReference>
<dbReference type="CDD" id="cd17536">
    <property type="entry name" value="REC_YesN-like"/>
    <property type="match status" value="1"/>
</dbReference>
<dbReference type="GO" id="GO:0005737">
    <property type="term" value="C:cytoplasm"/>
    <property type="evidence" value="ECO:0007669"/>
    <property type="project" value="UniProtKB-SubCell"/>
</dbReference>
<dbReference type="SMART" id="SM00448">
    <property type="entry name" value="REC"/>
    <property type="match status" value="1"/>
</dbReference>
<feature type="domain" description="Response regulatory" evidence="12">
    <location>
        <begin position="3"/>
        <end position="120"/>
    </location>
</feature>
<dbReference type="PANTHER" id="PTHR42713:SF3">
    <property type="entry name" value="TRANSCRIPTIONAL REGULATORY PROTEIN HPTR"/>
    <property type="match status" value="1"/>
</dbReference>
<dbReference type="SUPFAM" id="SSF52172">
    <property type="entry name" value="CheY-like"/>
    <property type="match status" value="1"/>
</dbReference>